<keyword evidence="8" id="KW-0472">Membrane</keyword>
<dbReference type="InterPro" id="IPR017972">
    <property type="entry name" value="Cyt_P450_CS"/>
</dbReference>
<evidence type="ECO:0000256" key="3">
    <source>
        <dbReference type="ARBA" id="ARBA00022617"/>
    </source>
</evidence>
<dbReference type="InterPro" id="IPR002401">
    <property type="entry name" value="Cyt_P450_E_grp-I"/>
</dbReference>
<dbReference type="EMBL" id="JAUESC010000002">
    <property type="protein sequence ID" value="KAK0605032.1"/>
    <property type="molecule type" value="Genomic_DNA"/>
</dbReference>
<gene>
    <name evidence="11" type="ORF">LWI29_022000</name>
</gene>
<dbReference type="GO" id="GO:0020037">
    <property type="term" value="F:heme binding"/>
    <property type="evidence" value="ECO:0007669"/>
    <property type="project" value="InterPro"/>
</dbReference>
<protein>
    <recommendedName>
        <fullName evidence="13">Cytochrome P450</fullName>
    </recommendedName>
</protein>
<proteinExistence type="inferred from homology"/>
<evidence type="ECO:0000256" key="10">
    <source>
        <dbReference type="RuleBase" id="RU000461"/>
    </source>
</evidence>
<name>A0AA39T4T7_ACESA</name>
<dbReference type="PRINTS" id="PR00463">
    <property type="entry name" value="EP450I"/>
</dbReference>
<keyword evidence="3 9" id="KW-0349">Heme</keyword>
<keyword evidence="6 9" id="KW-0408">Iron</keyword>
<dbReference type="CDD" id="cd20653">
    <property type="entry name" value="CYP81"/>
    <property type="match status" value="1"/>
</dbReference>
<evidence type="ECO:0000256" key="2">
    <source>
        <dbReference type="ARBA" id="ARBA00010617"/>
    </source>
</evidence>
<evidence type="ECO:0000256" key="7">
    <source>
        <dbReference type="ARBA" id="ARBA00023033"/>
    </source>
</evidence>
<accession>A0AA39T4T7</accession>
<dbReference type="InterPro" id="IPR050651">
    <property type="entry name" value="Plant_Cytochrome_P450_Monoox"/>
</dbReference>
<dbReference type="Gene3D" id="1.10.630.10">
    <property type="entry name" value="Cytochrome P450"/>
    <property type="match status" value="1"/>
</dbReference>
<dbReference type="PANTHER" id="PTHR47947">
    <property type="entry name" value="CYTOCHROME P450 82C3-RELATED"/>
    <property type="match status" value="1"/>
</dbReference>
<evidence type="ECO:0008006" key="13">
    <source>
        <dbReference type="Google" id="ProtNLM"/>
    </source>
</evidence>
<comment type="cofactor">
    <cofactor evidence="9">
        <name>heme</name>
        <dbReference type="ChEBI" id="CHEBI:30413"/>
    </cofactor>
</comment>
<dbReference type="Pfam" id="PF00067">
    <property type="entry name" value="p450"/>
    <property type="match status" value="1"/>
</dbReference>
<keyword evidence="4 9" id="KW-0479">Metal-binding</keyword>
<dbReference type="PROSITE" id="PS00086">
    <property type="entry name" value="CYTOCHROME_P450"/>
    <property type="match status" value="1"/>
</dbReference>
<evidence type="ECO:0000313" key="11">
    <source>
        <dbReference type="EMBL" id="KAK0605032.1"/>
    </source>
</evidence>
<keyword evidence="7 10" id="KW-0503">Monooxygenase</keyword>
<keyword evidence="5 10" id="KW-0560">Oxidoreductase</keyword>
<sequence length="515" mass="57942">MEFSLLYSSLSLVIFLVAFKLFLQIRSSNHKNHPPSPRALPILGHLHLLNKEPLHRTLHALSEKYGSVFSLQFGSRNVIVVSSPSAAEECLNKNDIVFANRPRLIMGKYIGYNSTILVSSSYGDHWRNLRRISAVEIFSSSRLNMFLGIRREEIKILLEKLVSKSVEPPMISSNGGFAKVELRPMFSELLFNIVMRMVTGKRYYGGKDGGEEGKEFRELIEEMFEYAGASNPADFLPILKWFDYQGLVKRAVSIGKKMDSFLQGLIDEQRNAAATAEESRNTMISHLLVLQQSQPDYYTDEIIKGLVTVILLGATDTSAVTLEWTMSNLLNHPSVLKKAGAEIESVLDPDQLMDEPDLSKLHYLQNIILETLRLYPTGPLLIPHLSSDDCTVEGYHIPGDTMLIVNAWAIQRDPKYWDDPTSFKPERFESGESMGYKLMPFGRGRRACPGEGMAQRVLGLTLGLLIQCFDWTRVDDKEVDMRDGKGLTMPRVVPLEAMCKARPIFNKAFSKAAAA</sequence>
<dbReference type="InterPro" id="IPR001128">
    <property type="entry name" value="Cyt_P450"/>
</dbReference>
<comment type="subcellular location">
    <subcellularLocation>
        <location evidence="1">Membrane</location>
    </subcellularLocation>
</comment>
<dbReference type="GO" id="GO:0004497">
    <property type="term" value="F:monooxygenase activity"/>
    <property type="evidence" value="ECO:0007669"/>
    <property type="project" value="UniProtKB-KW"/>
</dbReference>
<evidence type="ECO:0000256" key="4">
    <source>
        <dbReference type="ARBA" id="ARBA00022723"/>
    </source>
</evidence>
<reference evidence="11" key="1">
    <citation type="journal article" date="2022" name="Plant J.">
        <title>Strategies of tolerance reflected in two North American maple genomes.</title>
        <authorList>
            <person name="McEvoy S.L."/>
            <person name="Sezen U.U."/>
            <person name="Trouern-Trend A."/>
            <person name="McMahon S.M."/>
            <person name="Schaberg P.G."/>
            <person name="Yang J."/>
            <person name="Wegrzyn J.L."/>
            <person name="Swenson N.G."/>
        </authorList>
    </citation>
    <scope>NUCLEOTIDE SEQUENCE</scope>
    <source>
        <strain evidence="11">NS2018</strain>
    </source>
</reference>
<dbReference type="GO" id="GO:0005506">
    <property type="term" value="F:iron ion binding"/>
    <property type="evidence" value="ECO:0007669"/>
    <property type="project" value="InterPro"/>
</dbReference>
<evidence type="ECO:0000313" key="12">
    <source>
        <dbReference type="Proteomes" id="UP001168877"/>
    </source>
</evidence>
<evidence type="ECO:0000256" key="8">
    <source>
        <dbReference type="ARBA" id="ARBA00023136"/>
    </source>
</evidence>
<dbReference type="GO" id="GO:0016705">
    <property type="term" value="F:oxidoreductase activity, acting on paired donors, with incorporation or reduction of molecular oxygen"/>
    <property type="evidence" value="ECO:0007669"/>
    <property type="project" value="InterPro"/>
</dbReference>
<dbReference type="PRINTS" id="PR00385">
    <property type="entry name" value="P450"/>
</dbReference>
<dbReference type="PANTHER" id="PTHR47947:SF24">
    <property type="entry name" value="ISOFLAVONE 2'-HYDROXYLASE-LIKE"/>
    <property type="match status" value="1"/>
</dbReference>
<dbReference type="SUPFAM" id="SSF48264">
    <property type="entry name" value="Cytochrome P450"/>
    <property type="match status" value="1"/>
</dbReference>
<evidence type="ECO:0000256" key="5">
    <source>
        <dbReference type="ARBA" id="ARBA00023002"/>
    </source>
</evidence>
<dbReference type="GO" id="GO:0016020">
    <property type="term" value="C:membrane"/>
    <property type="evidence" value="ECO:0007669"/>
    <property type="project" value="UniProtKB-SubCell"/>
</dbReference>
<evidence type="ECO:0000256" key="6">
    <source>
        <dbReference type="ARBA" id="ARBA00023004"/>
    </source>
</evidence>
<evidence type="ECO:0000256" key="9">
    <source>
        <dbReference type="PIRSR" id="PIRSR602401-1"/>
    </source>
</evidence>
<dbReference type="AlphaFoldDB" id="A0AA39T4T7"/>
<comment type="caution">
    <text evidence="11">The sequence shown here is derived from an EMBL/GenBank/DDBJ whole genome shotgun (WGS) entry which is preliminary data.</text>
</comment>
<dbReference type="FunFam" id="1.10.630.10:FF:000023">
    <property type="entry name" value="Cytochrome P450 family protein"/>
    <property type="match status" value="1"/>
</dbReference>
<dbReference type="InterPro" id="IPR036396">
    <property type="entry name" value="Cyt_P450_sf"/>
</dbReference>
<feature type="binding site" description="axial binding residue" evidence="9">
    <location>
        <position position="448"/>
    </location>
    <ligand>
        <name>heme</name>
        <dbReference type="ChEBI" id="CHEBI:30413"/>
    </ligand>
    <ligandPart>
        <name>Fe</name>
        <dbReference type="ChEBI" id="CHEBI:18248"/>
    </ligandPart>
</feature>
<keyword evidence="12" id="KW-1185">Reference proteome</keyword>
<reference evidence="11" key="2">
    <citation type="submission" date="2023-06" db="EMBL/GenBank/DDBJ databases">
        <authorList>
            <person name="Swenson N.G."/>
            <person name="Wegrzyn J.L."/>
            <person name="Mcevoy S.L."/>
        </authorList>
    </citation>
    <scope>NUCLEOTIDE SEQUENCE</scope>
    <source>
        <strain evidence="11">NS2018</strain>
        <tissue evidence="11">Leaf</tissue>
    </source>
</reference>
<comment type="similarity">
    <text evidence="2 10">Belongs to the cytochrome P450 family.</text>
</comment>
<dbReference type="Proteomes" id="UP001168877">
    <property type="component" value="Unassembled WGS sequence"/>
</dbReference>
<evidence type="ECO:0000256" key="1">
    <source>
        <dbReference type="ARBA" id="ARBA00004370"/>
    </source>
</evidence>
<organism evidence="11 12">
    <name type="scientific">Acer saccharum</name>
    <name type="common">Sugar maple</name>
    <dbReference type="NCBI Taxonomy" id="4024"/>
    <lineage>
        <taxon>Eukaryota</taxon>
        <taxon>Viridiplantae</taxon>
        <taxon>Streptophyta</taxon>
        <taxon>Embryophyta</taxon>
        <taxon>Tracheophyta</taxon>
        <taxon>Spermatophyta</taxon>
        <taxon>Magnoliopsida</taxon>
        <taxon>eudicotyledons</taxon>
        <taxon>Gunneridae</taxon>
        <taxon>Pentapetalae</taxon>
        <taxon>rosids</taxon>
        <taxon>malvids</taxon>
        <taxon>Sapindales</taxon>
        <taxon>Sapindaceae</taxon>
        <taxon>Hippocastanoideae</taxon>
        <taxon>Acereae</taxon>
        <taxon>Acer</taxon>
    </lineage>
</organism>